<dbReference type="GO" id="GO:0012505">
    <property type="term" value="C:endomembrane system"/>
    <property type="evidence" value="ECO:0007669"/>
    <property type="project" value="UniProtKB-SubCell"/>
</dbReference>
<dbReference type="PRINTS" id="PR01435">
    <property type="entry name" value="NPOXDRDTASE5"/>
</dbReference>
<dbReference type="PRINTS" id="PR01434">
    <property type="entry name" value="NADHDHGNASE5"/>
</dbReference>
<feature type="transmembrane region" description="Helical" evidence="6">
    <location>
        <begin position="649"/>
        <end position="669"/>
    </location>
</feature>
<evidence type="ECO:0000256" key="2">
    <source>
        <dbReference type="ARBA" id="ARBA00022692"/>
    </source>
</evidence>
<feature type="transmembrane region" description="Helical" evidence="6">
    <location>
        <begin position="87"/>
        <end position="111"/>
    </location>
</feature>
<evidence type="ECO:0000313" key="9">
    <source>
        <dbReference type="EMBL" id="ATX82659.1"/>
    </source>
</evidence>
<dbReference type="GO" id="GO:0003954">
    <property type="term" value="F:NADH dehydrogenase activity"/>
    <property type="evidence" value="ECO:0007669"/>
    <property type="project" value="TreeGrafter"/>
</dbReference>
<feature type="transmembrane region" description="Helical" evidence="6">
    <location>
        <begin position="429"/>
        <end position="452"/>
    </location>
</feature>
<keyword evidence="9" id="KW-0560">Oxidoreductase</keyword>
<feature type="transmembrane region" description="Helical" evidence="6">
    <location>
        <begin position="146"/>
        <end position="165"/>
    </location>
</feature>
<dbReference type="GO" id="GO:0015990">
    <property type="term" value="P:electron transport coupled proton transport"/>
    <property type="evidence" value="ECO:0007669"/>
    <property type="project" value="TreeGrafter"/>
</dbReference>
<evidence type="ECO:0000259" key="7">
    <source>
        <dbReference type="Pfam" id="PF00361"/>
    </source>
</evidence>
<feature type="transmembrane region" description="Helical" evidence="6">
    <location>
        <begin position="323"/>
        <end position="349"/>
    </location>
</feature>
<feature type="transmembrane region" description="Helical" evidence="6">
    <location>
        <begin position="219"/>
        <end position="244"/>
    </location>
</feature>
<name>A0A2K8L8T0_9PROT</name>
<dbReference type="RefSeq" id="WP_100265982.1">
    <property type="nucleotide sequence ID" value="NZ_CP018800.1"/>
</dbReference>
<evidence type="ECO:0000259" key="8">
    <source>
        <dbReference type="Pfam" id="PF00662"/>
    </source>
</evidence>
<comment type="subcellular location">
    <subcellularLocation>
        <location evidence="1">Endomembrane system</location>
        <topology evidence="1">Multi-pass membrane protein</topology>
    </subcellularLocation>
    <subcellularLocation>
        <location evidence="5">Membrane</location>
        <topology evidence="5">Multi-pass membrane protein</topology>
    </subcellularLocation>
</comment>
<feature type="transmembrane region" description="Helical" evidence="6">
    <location>
        <begin position="265"/>
        <end position="283"/>
    </location>
</feature>
<feature type="transmembrane region" description="Helical" evidence="6">
    <location>
        <begin position="123"/>
        <end position="140"/>
    </location>
</feature>
<evidence type="ECO:0000256" key="4">
    <source>
        <dbReference type="ARBA" id="ARBA00023136"/>
    </source>
</evidence>
<dbReference type="NCBIfam" id="NF005141">
    <property type="entry name" value="PRK06590.1"/>
    <property type="match status" value="1"/>
</dbReference>
<dbReference type="PANTHER" id="PTHR42829:SF2">
    <property type="entry name" value="NADH-UBIQUINONE OXIDOREDUCTASE CHAIN 5"/>
    <property type="match status" value="1"/>
</dbReference>
<feature type="transmembrane region" description="Helical" evidence="6">
    <location>
        <begin position="14"/>
        <end position="34"/>
    </location>
</feature>
<proteinExistence type="predicted"/>
<dbReference type="GO" id="GO:0016020">
    <property type="term" value="C:membrane"/>
    <property type="evidence" value="ECO:0007669"/>
    <property type="project" value="UniProtKB-SubCell"/>
</dbReference>
<dbReference type="PANTHER" id="PTHR42829">
    <property type="entry name" value="NADH-UBIQUINONE OXIDOREDUCTASE CHAIN 5"/>
    <property type="match status" value="1"/>
</dbReference>
<keyword evidence="4 6" id="KW-0472">Membrane</keyword>
<dbReference type="EMBL" id="CP018800">
    <property type="protein sequence ID" value="ATX82659.1"/>
    <property type="molecule type" value="Genomic_DNA"/>
</dbReference>
<dbReference type="EC" id="1.6.5.3" evidence="9"/>
<evidence type="ECO:0000256" key="5">
    <source>
        <dbReference type="RuleBase" id="RU000320"/>
    </source>
</evidence>
<feature type="domain" description="NADH:quinone oxidoreductase/Mrp antiporter transmembrane" evidence="7">
    <location>
        <begin position="141"/>
        <end position="427"/>
    </location>
</feature>
<evidence type="ECO:0000256" key="1">
    <source>
        <dbReference type="ARBA" id="ARBA00004127"/>
    </source>
</evidence>
<dbReference type="KEGG" id="mfn:Ga0123462_1812"/>
<dbReference type="NCBIfam" id="TIGR01974">
    <property type="entry name" value="NDH_I_L"/>
    <property type="match status" value="1"/>
</dbReference>
<feature type="transmembrane region" description="Helical" evidence="6">
    <location>
        <begin position="295"/>
        <end position="316"/>
    </location>
</feature>
<feature type="transmembrane region" description="Helical" evidence="6">
    <location>
        <begin position="550"/>
        <end position="567"/>
    </location>
</feature>
<evidence type="ECO:0000313" key="10">
    <source>
        <dbReference type="Proteomes" id="UP000231637"/>
    </source>
</evidence>
<reference evidence="9 10" key="1">
    <citation type="submission" date="2016-12" db="EMBL/GenBank/DDBJ databases">
        <title>Isolation and genomic insights into novel planktonic Zetaproteobacteria from stratified waters of the Chesapeake Bay.</title>
        <authorList>
            <person name="McAllister S.M."/>
            <person name="Kato S."/>
            <person name="Chan C.S."/>
            <person name="Chiu B.K."/>
            <person name="Field E.K."/>
        </authorList>
    </citation>
    <scope>NUCLEOTIDE SEQUENCE [LARGE SCALE GENOMIC DNA]</scope>
    <source>
        <strain evidence="9 10">CP-8</strain>
    </source>
</reference>
<feature type="domain" description="NADH-Ubiquinone oxidoreductase (complex I) chain 5 N-terminal" evidence="8">
    <location>
        <begin position="74"/>
        <end position="124"/>
    </location>
</feature>
<dbReference type="InterPro" id="IPR001750">
    <property type="entry name" value="ND/Mrp_TM"/>
</dbReference>
<evidence type="ECO:0000256" key="3">
    <source>
        <dbReference type="ARBA" id="ARBA00022989"/>
    </source>
</evidence>
<accession>A0A2K8L8T0</accession>
<dbReference type="Proteomes" id="UP000231637">
    <property type="component" value="Chromosome"/>
</dbReference>
<dbReference type="InterPro" id="IPR018393">
    <property type="entry name" value="NADHpl_OxRdtase_5_subgr"/>
</dbReference>
<gene>
    <name evidence="9" type="ORF">Ga0123462_1812</name>
</gene>
<sequence>MQETALTLSTTELLAIPALPLIGAMAAGLFGWALKEKLSHTITSGSVILAAILSVHVFVQVLGGASFHGNFWTWMIAGDFVVPVGMLIDPLTAIMMMTVTIVSACVHIYTIGYMHGDPGYPRFFAYICAFTFSMLVLVMGNNFFTLFFGWEAVGLFSYLLIGFWFKRESANKAAMKAFIVNRVGDFGFAVGILAVWYYFGSVEYKTVFAMTPDFVAQNVTLGFMGWEVTAITFICLALFVGAMGKSGQVPLHVWLPDSMEGPTPISALIHAATMVTAGVFMVARLSPMFEFSETALAAVVLVGAITAWMCATIGLVQNDIKRVIAYSTCSQLGYMFVACGVSAYSAGIFHLMTHAYFKALLFLAAGSVIHAVMAEQDIRKMGQLRKYMPITYVTMFLAALALAGVPPFAGFFSKDLIIEATMAREFTEYGWVGTFASFAVLTGVFMTAFYTFRMFFLTFHNSDRVDEHTKHHLHESPKVITIPLIILAIGAVVSGMWGVVALDIANPDVAMGFFRDAIFVLDEHNPLMVMAEEGGAHGAIGLMLHAPFTLPFWLALGGIGLAYVMYFKETKIPAKIAAAAGPVYTFLLNKWYWDELYDKIFVRPARCLGTMLWQGIDLGVIDKGAIHKGIIDNIVAGAARMRAMQTGMVYHYAFAMVIGVFGFLTYLLLKA</sequence>
<feature type="transmembrane region" description="Helical" evidence="6">
    <location>
        <begin position="479"/>
        <end position="502"/>
    </location>
</feature>
<dbReference type="Gene3D" id="1.20.5.2700">
    <property type="match status" value="1"/>
</dbReference>
<evidence type="ECO:0000256" key="6">
    <source>
        <dbReference type="SAM" id="Phobius"/>
    </source>
</evidence>
<dbReference type="InterPro" id="IPR001516">
    <property type="entry name" value="Proton_antipo_N"/>
</dbReference>
<dbReference type="GO" id="GO:0008137">
    <property type="term" value="F:NADH dehydrogenase (ubiquinone) activity"/>
    <property type="evidence" value="ECO:0007669"/>
    <property type="project" value="InterPro"/>
</dbReference>
<keyword evidence="2 5" id="KW-0812">Transmembrane</keyword>
<keyword evidence="10" id="KW-1185">Reference proteome</keyword>
<dbReference type="OrthoDB" id="5287408at2"/>
<organism evidence="9 10">
    <name type="scientific">Mariprofundus ferrinatatus</name>
    <dbReference type="NCBI Taxonomy" id="1921087"/>
    <lineage>
        <taxon>Bacteria</taxon>
        <taxon>Pseudomonadati</taxon>
        <taxon>Pseudomonadota</taxon>
        <taxon>Candidatius Mariprofundia</taxon>
        <taxon>Mariprofundales</taxon>
        <taxon>Mariprofundaceae</taxon>
        <taxon>Mariprofundus</taxon>
    </lineage>
</organism>
<dbReference type="Pfam" id="PF00662">
    <property type="entry name" value="Proton_antipo_N"/>
    <property type="match status" value="1"/>
</dbReference>
<dbReference type="InterPro" id="IPR003945">
    <property type="entry name" value="NU5C-like"/>
</dbReference>
<feature type="transmembrane region" description="Helical" evidence="6">
    <location>
        <begin position="177"/>
        <end position="199"/>
    </location>
</feature>
<dbReference type="Pfam" id="PF00361">
    <property type="entry name" value="Proton_antipo_M"/>
    <property type="match status" value="1"/>
</dbReference>
<dbReference type="AlphaFoldDB" id="A0A2K8L8T0"/>
<dbReference type="GO" id="GO:0042773">
    <property type="term" value="P:ATP synthesis coupled electron transport"/>
    <property type="evidence" value="ECO:0007669"/>
    <property type="project" value="InterPro"/>
</dbReference>
<protein>
    <submittedName>
        <fullName evidence="9">NADH dehydrogenase subunit L</fullName>
        <ecNumber evidence="9">1.6.5.3</ecNumber>
    </submittedName>
</protein>
<feature type="transmembrane region" description="Helical" evidence="6">
    <location>
        <begin position="46"/>
        <end position="67"/>
    </location>
</feature>
<feature type="transmembrane region" description="Helical" evidence="6">
    <location>
        <begin position="355"/>
        <end position="375"/>
    </location>
</feature>
<feature type="transmembrane region" description="Helical" evidence="6">
    <location>
        <begin position="387"/>
        <end position="409"/>
    </location>
</feature>
<keyword evidence="3 6" id="KW-1133">Transmembrane helix</keyword>